<dbReference type="PANTHER" id="PTHR47326:SF1">
    <property type="entry name" value="HTH PSQ-TYPE DOMAIN-CONTAINING PROTEIN"/>
    <property type="match status" value="1"/>
</dbReference>
<dbReference type="AlphaFoldDB" id="A0A482VJQ6"/>
<name>A0A482VJQ6_ASBVE</name>
<comment type="caution">
    <text evidence="1">The sequence shown here is derived from an EMBL/GenBank/DDBJ whole genome shotgun (WGS) entry which is preliminary data.</text>
</comment>
<dbReference type="OrthoDB" id="8195099at2759"/>
<feature type="non-terminal residue" evidence="1">
    <location>
        <position position="1"/>
    </location>
</feature>
<protein>
    <submittedName>
        <fullName evidence="1">Uncharacterized protein</fullName>
    </submittedName>
</protein>
<feature type="non-terminal residue" evidence="1">
    <location>
        <position position="88"/>
    </location>
</feature>
<organism evidence="1 2">
    <name type="scientific">Asbolus verrucosus</name>
    <name type="common">Desert ironclad beetle</name>
    <dbReference type="NCBI Taxonomy" id="1661398"/>
    <lineage>
        <taxon>Eukaryota</taxon>
        <taxon>Metazoa</taxon>
        <taxon>Ecdysozoa</taxon>
        <taxon>Arthropoda</taxon>
        <taxon>Hexapoda</taxon>
        <taxon>Insecta</taxon>
        <taxon>Pterygota</taxon>
        <taxon>Neoptera</taxon>
        <taxon>Endopterygota</taxon>
        <taxon>Coleoptera</taxon>
        <taxon>Polyphaga</taxon>
        <taxon>Cucujiformia</taxon>
        <taxon>Tenebrionidae</taxon>
        <taxon>Pimeliinae</taxon>
        <taxon>Asbolus</taxon>
    </lineage>
</organism>
<dbReference type="EMBL" id="QDEB01092655">
    <property type="protein sequence ID" value="RZC33020.1"/>
    <property type="molecule type" value="Genomic_DNA"/>
</dbReference>
<accession>A0A482VJQ6</accession>
<keyword evidence="2" id="KW-1185">Reference proteome</keyword>
<dbReference type="PANTHER" id="PTHR47326">
    <property type="entry name" value="TRANSPOSABLE ELEMENT TC3 TRANSPOSASE-LIKE PROTEIN"/>
    <property type="match status" value="1"/>
</dbReference>
<dbReference type="Proteomes" id="UP000292052">
    <property type="component" value="Unassembled WGS sequence"/>
</dbReference>
<reference evidence="1 2" key="1">
    <citation type="submission" date="2017-03" db="EMBL/GenBank/DDBJ databases">
        <title>Genome of the blue death feigning beetle - Asbolus verrucosus.</title>
        <authorList>
            <person name="Rider S.D."/>
        </authorList>
    </citation>
    <scope>NUCLEOTIDE SEQUENCE [LARGE SCALE GENOMIC DNA]</scope>
    <source>
        <strain evidence="1">Butters</strain>
        <tissue evidence="1">Head and leg muscle</tissue>
    </source>
</reference>
<evidence type="ECO:0000313" key="2">
    <source>
        <dbReference type="Proteomes" id="UP000292052"/>
    </source>
</evidence>
<sequence length="88" mass="10650">VHQLREADYPVRAEYCRWFLITLNENLLKSFFIDEVWFYLEGYIFSTTRITAHTIHEALNMVQKFFNERVISRNTPILYPSRFCDLTP</sequence>
<evidence type="ECO:0000313" key="1">
    <source>
        <dbReference type="EMBL" id="RZC33020.1"/>
    </source>
</evidence>
<gene>
    <name evidence="1" type="ORF">BDFB_014368</name>
</gene>
<proteinExistence type="predicted"/>